<dbReference type="AlphaFoldDB" id="A0A2U3DZ61"/>
<keyword evidence="5" id="KW-1185">Reference proteome</keyword>
<protein>
    <submittedName>
        <fullName evidence="3">Uncharacterized protein</fullName>
    </submittedName>
</protein>
<dbReference type="EMBL" id="JAWRVI010000023">
    <property type="protein sequence ID" value="KAK4088691.1"/>
    <property type="molecule type" value="Genomic_DNA"/>
</dbReference>
<organism evidence="3 4">
    <name type="scientific">Purpureocillium lilacinum</name>
    <name type="common">Paecilomyces lilacinus</name>
    <dbReference type="NCBI Taxonomy" id="33203"/>
    <lineage>
        <taxon>Eukaryota</taxon>
        <taxon>Fungi</taxon>
        <taxon>Dikarya</taxon>
        <taxon>Ascomycota</taxon>
        <taxon>Pezizomycotina</taxon>
        <taxon>Sordariomycetes</taxon>
        <taxon>Hypocreomycetidae</taxon>
        <taxon>Hypocreales</taxon>
        <taxon>Ophiocordycipitaceae</taxon>
        <taxon>Purpureocillium</taxon>
    </lineage>
</organism>
<reference evidence="3 4" key="2">
    <citation type="journal article" date="2016" name="Front. Microbiol.">
        <title>Genome and transcriptome sequences reveal the specific parasitism of the nematophagous Purpureocillium lilacinum 36-1.</title>
        <authorList>
            <person name="Xie J."/>
            <person name="Li S."/>
            <person name="Mo C."/>
            <person name="Xiao X."/>
            <person name="Peng D."/>
            <person name="Wang G."/>
            <person name="Xiao Y."/>
        </authorList>
    </citation>
    <scope>NUCLEOTIDE SEQUENCE [LARGE SCALE GENOMIC DNA]</scope>
    <source>
        <strain evidence="3 4">36-1</strain>
    </source>
</reference>
<accession>A0A2U3DZ61</accession>
<dbReference type="Proteomes" id="UP000245956">
    <property type="component" value="Unassembled WGS sequence"/>
</dbReference>
<dbReference type="Proteomes" id="UP001287286">
    <property type="component" value="Unassembled WGS sequence"/>
</dbReference>
<evidence type="ECO:0000313" key="3">
    <source>
        <dbReference type="EMBL" id="PWI67527.1"/>
    </source>
</evidence>
<reference evidence="3" key="1">
    <citation type="submission" date="2015-05" db="EMBL/GenBank/DDBJ databases">
        <authorList>
            <person name="Wang D.B."/>
            <person name="Wang M."/>
        </authorList>
    </citation>
    <scope>NUCLEOTIDE SEQUENCE</scope>
    <source>
        <strain evidence="3">36-1</strain>
    </source>
</reference>
<reference evidence="2 5" key="4">
    <citation type="journal article" date="2024" name="Microbiol. Resour. Announc.">
        <title>Genome annotations for the ascomycete fungi Trichoderma harzianum, Trichoderma aggressivum, and Purpureocillium lilacinum.</title>
        <authorList>
            <person name="Beijen E.P.W."/>
            <person name="Ohm R.A."/>
        </authorList>
    </citation>
    <scope>NUCLEOTIDE SEQUENCE [LARGE SCALE GENOMIC DNA]</scope>
    <source>
        <strain evidence="2 5">CBS 150709</strain>
    </source>
</reference>
<evidence type="ECO:0000313" key="5">
    <source>
        <dbReference type="Proteomes" id="UP001287286"/>
    </source>
</evidence>
<proteinExistence type="predicted"/>
<feature type="region of interest" description="Disordered" evidence="1">
    <location>
        <begin position="1"/>
        <end position="113"/>
    </location>
</feature>
<feature type="compositionally biased region" description="Basic residues" evidence="1">
    <location>
        <begin position="59"/>
        <end position="78"/>
    </location>
</feature>
<evidence type="ECO:0000313" key="4">
    <source>
        <dbReference type="Proteomes" id="UP000245956"/>
    </source>
</evidence>
<dbReference type="EMBL" id="LCWV01000018">
    <property type="protein sequence ID" value="PWI67527.1"/>
    <property type="molecule type" value="Genomic_DNA"/>
</dbReference>
<evidence type="ECO:0000256" key="1">
    <source>
        <dbReference type="SAM" id="MobiDB-lite"/>
    </source>
</evidence>
<name>A0A2U3DZ61_PURLI</name>
<evidence type="ECO:0000313" key="2">
    <source>
        <dbReference type="EMBL" id="KAK4088691.1"/>
    </source>
</evidence>
<comment type="caution">
    <text evidence="3">The sequence shown here is derived from an EMBL/GenBank/DDBJ whole genome shotgun (WGS) entry which is preliminary data.</text>
</comment>
<sequence>MLREKKNRGRGSEEGGGPEGASGKYMHLQANSSSSRETPGAPGPYQRPIWGNARAERQRGHKIHGSGGAHRRQARRRPAPALTYKERRARPGRHGPADDSTRPLRRGQVMGGFVGKTDRDDALLSDAVRQFTGWDASWLLRPLQSSSNTSLSPNLLGVANRKLLHRAAQADSAPRPAGAPPLALN</sequence>
<gene>
    <name evidence="3" type="ORF">PCL_02881</name>
    <name evidence="2" type="ORF">Purlil1_6902</name>
</gene>
<reference evidence="2" key="3">
    <citation type="submission" date="2023-11" db="EMBL/GenBank/DDBJ databases">
        <authorList>
            <person name="Beijen E."/>
            <person name="Ohm R.A."/>
        </authorList>
    </citation>
    <scope>NUCLEOTIDE SEQUENCE</scope>
    <source>
        <strain evidence="2">CBS 150709</strain>
    </source>
</reference>